<dbReference type="RefSeq" id="WP_243732425.1">
    <property type="nucleotide sequence ID" value="NZ_SNYC01000003.1"/>
</dbReference>
<evidence type="ECO:0000313" key="3">
    <source>
        <dbReference type="Proteomes" id="UP000295620"/>
    </source>
</evidence>
<comment type="caution">
    <text evidence="2">The sequence shown here is derived from an EMBL/GenBank/DDBJ whole genome shotgun (WGS) entry which is preliminary data.</text>
</comment>
<name>A0A4R6T233_9SPHI</name>
<evidence type="ECO:0000313" key="2">
    <source>
        <dbReference type="EMBL" id="TDQ11580.1"/>
    </source>
</evidence>
<dbReference type="Proteomes" id="UP000295620">
    <property type="component" value="Unassembled WGS sequence"/>
</dbReference>
<dbReference type="EMBL" id="SNYC01000003">
    <property type="protein sequence ID" value="TDQ11580.1"/>
    <property type="molecule type" value="Genomic_DNA"/>
</dbReference>
<organism evidence="2 3">
    <name type="scientific">Pedobacter metabolipauper</name>
    <dbReference type="NCBI Taxonomy" id="425513"/>
    <lineage>
        <taxon>Bacteria</taxon>
        <taxon>Pseudomonadati</taxon>
        <taxon>Bacteroidota</taxon>
        <taxon>Sphingobacteriia</taxon>
        <taxon>Sphingobacteriales</taxon>
        <taxon>Sphingobacteriaceae</taxon>
        <taxon>Pedobacter</taxon>
    </lineage>
</organism>
<protein>
    <submittedName>
        <fullName evidence="2">Uncharacterized protein</fullName>
    </submittedName>
</protein>
<reference evidence="2 3" key="1">
    <citation type="submission" date="2019-03" db="EMBL/GenBank/DDBJ databases">
        <title>Genomic Encyclopedia of Archaeal and Bacterial Type Strains, Phase II (KMG-II): from individual species to whole genera.</title>
        <authorList>
            <person name="Goeker M."/>
        </authorList>
    </citation>
    <scope>NUCLEOTIDE SEQUENCE [LARGE SCALE GENOMIC DNA]</scope>
    <source>
        <strain evidence="2 3">DSM 19035</strain>
    </source>
</reference>
<feature type="coiled-coil region" evidence="1">
    <location>
        <begin position="21"/>
        <end position="52"/>
    </location>
</feature>
<proteinExistence type="predicted"/>
<dbReference type="AlphaFoldDB" id="A0A4R6T233"/>
<sequence length="105" mass="12083">MMTITVLAILEPDPIPAPPLAKVMNERLKRLANELEHELSRSMDEIDSECEDLVVYISYNSKYTIRWKIVNDVPPKIEAEVARQCANLGYNLWKGSTIYNFNARN</sequence>
<keyword evidence="1" id="KW-0175">Coiled coil</keyword>
<evidence type="ECO:0000256" key="1">
    <source>
        <dbReference type="SAM" id="Coils"/>
    </source>
</evidence>
<accession>A0A4R6T233</accession>
<gene>
    <name evidence="2" type="ORF">ATK78_0703</name>
</gene>
<keyword evidence="3" id="KW-1185">Reference proteome</keyword>